<dbReference type="InterPro" id="IPR036259">
    <property type="entry name" value="MFS_trans_sf"/>
</dbReference>
<evidence type="ECO:0000256" key="2">
    <source>
        <dbReference type="ARBA" id="ARBA00022448"/>
    </source>
</evidence>
<feature type="transmembrane region" description="Helical" evidence="8">
    <location>
        <begin position="248"/>
        <end position="265"/>
    </location>
</feature>
<evidence type="ECO:0000256" key="8">
    <source>
        <dbReference type="SAM" id="Phobius"/>
    </source>
</evidence>
<evidence type="ECO:0000256" key="7">
    <source>
        <dbReference type="SAM" id="MobiDB-lite"/>
    </source>
</evidence>
<feature type="transmembrane region" description="Helical" evidence="8">
    <location>
        <begin position="318"/>
        <end position="338"/>
    </location>
</feature>
<evidence type="ECO:0000256" key="1">
    <source>
        <dbReference type="ARBA" id="ARBA00004651"/>
    </source>
</evidence>
<dbReference type="InterPro" id="IPR011701">
    <property type="entry name" value="MFS"/>
</dbReference>
<evidence type="ECO:0000256" key="3">
    <source>
        <dbReference type="ARBA" id="ARBA00022692"/>
    </source>
</evidence>
<keyword evidence="3 8" id="KW-0812">Transmembrane</keyword>
<keyword evidence="6" id="KW-0046">Antibiotic resistance</keyword>
<evidence type="ECO:0000256" key="6">
    <source>
        <dbReference type="ARBA" id="ARBA00023251"/>
    </source>
</evidence>
<accession>A0A931FDJ3</accession>
<feature type="transmembrane region" description="Helical" evidence="8">
    <location>
        <begin position="439"/>
        <end position="458"/>
    </location>
</feature>
<evidence type="ECO:0000256" key="4">
    <source>
        <dbReference type="ARBA" id="ARBA00022989"/>
    </source>
</evidence>
<name>A0A931FDJ3_9ACTN</name>
<keyword evidence="4 8" id="KW-1133">Transmembrane helix</keyword>
<evidence type="ECO:0000256" key="5">
    <source>
        <dbReference type="ARBA" id="ARBA00023136"/>
    </source>
</evidence>
<evidence type="ECO:0000259" key="9">
    <source>
        <dbReference type="PROSITE" id="PS50850"/>
    </source>
</evidence>
<feature type="transmembrane region" description="Helical" evidence="8">
    <location>
        <begin position="374"/>
        <end position="395"/>
    </location>
</feature>
<feature type="transmembrane region" description="Helical" evidence="8">
    <location>
        <begin position="350"/>
        <end position="368"/>
    </location>
</feature>
<evidence type="ECO:0000313" key="11">
    <source>
        <dbReference type="Proteomes" id="UP000657385"/>
    </source>
</evidence>
<feature type="transmembrane region" description="Helical" evidence="8">
    <location>
        <begin position="160"/>
        <end position="180"/>
    </location>
</feature>
<dbReference type="AlphaFoldDB" id="A0A931FDJ3"/>
<comment type="caution">
    <text evidence="10">The sequence shown here is derived from an EMBL/GenBank/DDBJ whole genome shotgun (WGS) entry which is preliminary data.</text>
</comment>
<feature type="transmembrane region" description="Helical" evidence="8">
    <location>
        <begin position="73"/>
        <end position="90"/>
    </location>
</feature>
<feature type="transmembrane region" description="Helical" evidence="8">
    <location>
        <begin position="128"/>
        <end position="148"/>
    </location>
</feature>
<feature type="transmembrane region" description="Helical" evidence="8">
    <location>
        <begin position="286"/>
        <end position="306"/>
    </location>
</feature>
<reference evidence="10" key="1">
    <citation type="submission" date="2020-11" db="EMBL/GenBank/DDBJ databases">
        <title>Isolation and identification of active actinomycetes.</title>
        <authorList>
            <person name="Yu B."/>
        </authorList>
    </citation>
    <scope>NUCLEOTIDE SEQUENCE</scope>
    <source>
        <strain evidence="10">NEAU-YB345</strain>
    </source>
</reference>
<dbReference type="Pfam" id="PF07690">
    <property type="entry name" value="MFS_1"/>
    <property type="match status" value="2"/>
</dbReference>
<feature type="transmembrane region" description="Helical" evidence="8">
    <location>
        <begin position="218"/>
        <end position="236"/>
    </location>
</feature>
<evidence type="ECO:0000313" key="10">
    <source>
        <dbReference type="EMBL" id="MBF9070772.1"/>
    </source>
</evidence>
<dbReference type="PROSITE" id="PS50850">
    <property type="entry name" value="MFS"/>
    <property type="match status" value="1"/>
</dbReference>
<keyword evidence="11" id="KW-1185">Reference proteome</keyword>
<dbReference type="Proteomes" id="UP000657385">
    <property type="component" value="Unassembled WGS sequence"/>
</dbReference>
<protein>
    <submittedName>
        <fullName evidence="10">MFS transporter</fullName>
    </submittedName>
</protein>
<dbReference type="PANTHER" id="PTHR42718">
    <property type="entry name" value="MAJOR FACILITATOR SUPERFAMILY MULTIDRUG TRANSPORTER MFSC"/>
    <property type="match status" value="1"/>
</dbReference>
<organism evidence="10 11">
    <name type="scientific">Streptacidiphilus fuscans</name>
    <dbReference type="NCBI Taxonomy" id="2789292"/>
    <lineage>
        <taxon>Bacteria</taxon>
        <taxon>Bacillati</taxon>
        <taxon>Actinomycetota</taxon>
        <taxon>Actinomycetes</taxon>
        <taxon>Kitasatosporales</taxon>
        <taxon>Streptomycetaceae</taxon>
        <taxon>Streptacidiphilus</taxon>
    </lineage>
</organism>
<dbReference type="Gene3D" id="1.20.1250.20">
    <property type="entry name" value="MFS general substrate transporter like domains"/>
    <property type="match status" value="2"/>
</dbReference>
<dbReference type="EMBL" id="JADPRT010000009">
    <property type="protein sequence ID" value="MBF9070772.1"/>
    <property type="molecule type" value="Genomic_DNA"/>
</dbReference>
<dbReference type="GO" id="GO:0046677">
    <property type="term" value="P:response to antibiotic"/>
    <property type="evidence" value="ECO:0007669"/>
    <property type="project" value="UniProtKB-KW"/>
</dbReference>
<keyword evidence="5 8" id="KW-0472">Membrane</keyword>
<sequence>MTTESTGRTVLAAGPSVPAPQPPEKPRTAIRFGTVVVGNFMVLMDASILNVALPSVRHDLHASAGSLPWTVDAYTVVFAGLMLASGSVADRWGPRRVYRTSLAVFGVISLLCAGATATGMLIAGRALLGVAAAGLVPASLALLAGLYPDPSRRARAVGSWAALSGLGLVAGPVVGGALVALGGWKLVFLVNPPIAFAAFFAARVFHTDKPANHRPVDGWGLLLSILGLGALTFGLVDAGVSGWGRPVPAVSIGLSVVAFAALFLVERRVAFPALPPTLLAMTRVRSDLVAGGVASLIFYGLLFSMTQWMVNERHLSPFQAGLAFLPMTLPLAVLPIFTGRLVARIGTRPLIFFGITAGGLSGAILAGAGAHASFALIVVAQVVLAFASATAIPAATADLSMAAPKDLAATAQGALNASRQAGSALGVAVLGTLATMHDIGLAVTAFAVVTLVVVVLTHRAHPAA</sequence>
<feature type="transmembrane region" description="Helical" evidence="8">
    <location>
        <begin position="32"/>
        <end position="53"/>
    </location>
</feature>
<dbReference type="RefSeq" id="WP_196195931.1">
    <property type="nucleotide sequence ID" value="NZ_JADPRT010000009.1"/>
</dbReference>
<feature type="transmembrane region" description="Helical" evidence="8">
    <location>
        <begin position="186"/>
        <end position="206"/>
    </location>
</feature>
<feature type="domain" description="Major facilitator superfamily (MFS) profile" evidence="9">
    <location>
        <begin position="31"/>
        <end position="464"/>
    </location>
</feature>
<dbReference type="PANTHER" id="PTHR42718:SF9">
    <property type="entry name" value="MAJOR FACILITATOR SUPERFAMILY MULTIDRUG TRANSPORTER MFSC"/>
    <property type="match status" value="1"/>
</dbReference>
<dbReference type="GO" id="GO:0022857">
    <property type="term" value="F:transmembrane transporter activity"/>
    <property type="evidence" value="ECO:0007669"/>
    <property type="project" value="InterPro"/>
</dbReference>
<gene>
    <name evidence="10" type="ORF">I2501_22400</name>
</gene>
<dbReference type="SUPFAM" id="SSF103473">
    <property type="entry name" value="MFS general substrate transporter"/>
    <property type="match status" value="1"/>
</dbReference>
<dbReference type="InterPro" id="IPR020846">
    <property type="entry name" value="MFS_dom"/>
</dbReference>
<comment type="subcellular location">
    <subcellularLocation>
        <location evidence="1">Cell membrane</location>
        <topology evidence="1">Multi-pass membrane protein</topology>
    </subcellularLocation>
</comment>
<dbReference type="GO" id="GO:0005886">
    <property type="term" value="C:plasma membrane"/>
    <property type="evidence" value="ECO:0007669"/>
    <property type="project" value="UniProtKB-SubCell"/>
</dbReference>
<keyword evidence="2" id="KW-0813">Transport</keyword>
<dbReference type="CDD" id="cd17321">
    <property type="entry name" value="MFS_MMR_MDR_like"/>
    <property type="match status" value="1"/>
</dbReference>
<proteinExistence type="predicted"/>
<feature type="transmembrane region" description="Helical" evidence="8">
    <location>
        <begin position="102"/>
        <end position="122"/>
    </location>
</feature>
<feature type="region of interest" description="Disordered" evidence="7">
    <location>
        <begin position="1"/>
        <end position="25"/>
    </location>
</feature>